<protein>
    <recommendedName>
        <fullName evidence="5">WXG100 family type VII secretion target</fullName>
    </recommendedName>
</protein>
<keyword evidence="1" id="KW-0175">Coiled coil</keyword>
<proteinExistence type="predicted"/>
<name>A0ABX5QCD6_9MICO</name>
<feature type="compositionally biased region" description="Low complexity" evidence="2">
    <location>
        <begin position="384"/>
        <end position="397"/>
    </location>
</feature>
<evidence type="ECO:0008006" key="5">
    <source>
        <dbReference type="Google" id="ProtNLM"/>
    </source>
</evidence>
<dbReference type="Proteomes" id="UP000285768">
    <property type="component" value="Chromosome"/>
</dbReference>
<gene>
    <name evidence="3" type="ORF">Leucomu_01185</name>
</gene>
<accession>A0ABX5QCD6</accession>
<feature type="region of interest" description="Disordered" evidence="2">
    <location>
        <begin position="335"/>
        <end position="410"/>
    </location>
</feature>
<reference evidence="3 4" key="1">
    <citation type="submission" date="2019-01" db="EMBL/GenBank/DDBJ databases">
        <title>Leucobacter muris sp. nov. isolated from the nose of a laboratory mouse.</title>
        <authorList>
            <person name="Benga L."/>
            <person name="Sproeer C."/>
            <person name="Schumann P."/>
            <person name="Verbarg S."/>
            <person name="Bunk B."/>
            <person name="Engelhardt E."/>
            <person name="Benten P.M."/>
            <person name="Sager M."/>
        </authorList>
    </citation>
    <scope>NUCLEOTIDE SEQUENCE [LARGE SCALE GENOMIC DNA]</scope>
    <source>
        <strain evidence="3 4">DSM 101948</strain>
    </source>
</reference>
<dbReference type="EMBL" id="CP035037">
    <property type="protein sequence ID" value="QAB16722.1"/>
    <property type="molecule type" value="Genomic_DNA"/>
</dbReference>
<dbReference type="RefSeq" id="WP_128386068.1">
    <property type="nucleotide sequence ID" value="NZ_CP035037.1"/>
</dbReference>
<keyword evidence="4" id="KW-1185">Reference proteome</keyword>
<sequence>MAVDPASVHQVVAQSAVESLGDELQTIGIDASNAVATANSHWKNLTDWFQVTGAEGVYQMLERPAADALALSEALMEARQQIVLTAPVFGTLQTKREELLNRIDEVNAALSAASASVTSTSSALTYGDFESGSSAETEAQRKADAAEAALSAQQEEARRLREDITRFNADVISAEDELASALGRVSGGTDVYRVDGKPMSSELTQWGVYGSDMDDIPMSERLRKALTDEVERRLDWFVAEGRSSKEISDWIAAHSGFIAAVGLADPARVSRWFEGVAGTEFPSDWEPTGELAVLMAAAPGVIGNLNGIPARVKDTGNYRYLQQLLDQDDLDGARATGWSRSTTPSSTTTASAGATSSCSRCSRISTSRGPPSPTETSTAPIWCSRSPTASAPISSSSETGAAPDGTCSER</sequence>
<organism evidence="3 4">
    <name type="scientific">Leucobacter muris</name>
    <dbReference type="NCBI Taxonomy" id="1935379"/>
    <lineage>
        <taxon>Bacteria</taxon>
        <taxon>Bacillati</taxon>
        <taxon>Actinomycetota</taxon>
        <taxon>Actinomycetes</taxon>
        <taxon>Micrococcales</taxon>
        <taxon>Microbacteriaceae</taxon>
        <taxon>Leucobacter</taxon>
    </lineage>
</organism>
<evidence type="ECO:0000313" key="4">
    <source>
        <dbReference type="Proteomes" id="UP000285768"/>
    </source>
</evidence>
<feature type="compositionally biased region" description="Low complexity" evidence="2">
    <location>
        <begin position="339"/>
        <end position="368"/>
    </location>
</feature>
<feature type="coiled-coil region" evidence="1">
    <location>
        <begin position="96"/>
        <end position="177"/>
    </location>
</feature>
<evidence type="ECO:0000256" key="1">
    <source>
        <dbReference type="SAM" id="Coils"/>
    </source>
</evidence>
<evidence type="ECO:0000256" key="2">
    <source>
        <dbReference type="SAM" id="MobiDB-lite"/>
    </source>
</evidence>
<evidence type="ECO:0000313" key="3">
    <source>
        <dbReference type="EMBL" id="QAB16722.1"/>
    </source>
</evidence>